<evidence type="ECO:0000313" key="3">
    <source>
        <dbReference type="Proteomes" id="UP000192596"/>
    </source>
</evidence>
<keyword evidence="3" id="KW-1185">Reference proteome</keyword>
<feature type="region of interest" description="Disordered" evidence="1">
    <location>
        <begin position="13"/>
        <end position="53"/>
    </location>
</feature>
<accession>A0A1V8T789</accession>
<dbReference type="AlphaFoldDB" id="A0A1V8T789"/>
<protein>
    <submittedName>
        <fullName evidence="2">Uncharacterized protein</fullName>
    </submittedName>
</protein>
<dbReference type="EMBL" id="NAJO01000015">
    <property type="protein sequence ID" value="OQO07131.1"/>
    <property type="molecule type" value="Genomic_DNA"/>
</dbReference>
<name>A0A1V8T789_9PEZI</name>
<gene>
    <name evidence="2" type="ORF">B0A48_07699</name>
</gene>
<proteinExistence type="predicted"/>
<evidence type="ECO:0000256" key="1">
    <source>
        <dbReference type="SAM" id="MobiDB-lite"/>
    </source>
</evidence>
<evidence type="ECO:0000313" key="2">
    <source>
        <dbReference type="EMBL" id="OQO07131.1"/>
    </source>
</evidence>
<reference evidence="3" key="1">
    <citation type="submission" date="2017-03" db="EMBL/GenBank/DDBJ databases">
        <title>Genomes of endolithic fungi from Antarctica.</title>
        <authorList>
            <person name="Coleine C."/>
            <person name="Masonjones S."/>
            <person name="Stajich J.E."/>
        </authorList>
    </citation>
    <scope>NUCLEOTIDE SEQUENCE [LARGE SCALE GENOMIC DNA]</scope>
    <source>
        <strain evidence="3">CCFEE 5527</strain>
    </source>
</reference>
<dbReference type="InParanoid" id="A0A1V8T789"/>
<dbReference type="Proteomes" id="UP000192596">
    <property type="component" value="Unassembled WGS sequence"/>
</dbReference>
<organism evidence="2 3">
    <name type="scientific">Cryoendolithus antarcticus</name>
    <dbReference type="NCBI Taxonomy" id="1507870"/>
    <lineage>
        <taxon>Eukaryota</taxon>
        <taxon>Fungi</taxon>
        <taxon>Dikarya</taxon>
        <taxon>Ascomycota</taxon>
        <taxon>Pezizomycotina</taxon>
        <taxon>Dothideomycetes</taxon>
        <taxon>Dothideomycetidae</taxon>
        <taxon>Cladosporiales</taxon>
        <taxon>Cladosporiaceae</taxon>
        <taxon>Cryoendolithus</taxon>
    </lineage>
</organism>
<comment type="caution">
    <text evidence="2">The sequence shown here is derived from an EMBL/GenBank/DDBJ whole genome shotgun (WGS) entry which is preliminary data.</text>
</comment>
<sequence>MGCFLSAPVYEHDEHGRATNPPKMVIQPSTLDKAIDKRRRRQIEKTEAQSLAV</sequence>